<dbReference type="Proteomes" id="UP000000788">
    <property type="component" value="Chromosome"/>
</dbReference>
<evidence type="ECO:0000313" key="2">
    <source>
        <dbReference type="Proteomes" id="UP000000788"/>
    </source>
</evidence>
<dbReference type="RefSeq" id="WP_012195217.1">
    <property type="nucleotide sequence ID" value="NC_009976.1"/>
</dbReference>
<gene>
    <name evidence="1" type="ordered locus">P9211_06641</name>
</gene>
<dbReference type="Gene3D" id="1.10.3460.10">
    <property type="entry name" value="Chlorophyll a/b binding protein domain"/>
    <property type="match status" value="1"/>
</dbReference>
<dbReference type="HOGENOM" id="CLU_2993100_0_0_3"/>
<sequence length="57" mass="6333">MSQNLVKTAVTIKILMTLQFLRTAEVINGRMAMLGLMFLVLSKLGPEIFSHVKSVVI</sequence>
<proteinExistence type="predicted"/>
<organism evidence="1 2">
    <name type="scientific">Prochlorococcus marinus (strain MIT 9211)</name>
    <dbReference type="NCBI Taxonomy" id="93059"/>
    <lineage>
        <taxon>Bacteria</taxon>
        <taxon>Bacillati</taxon>
        <taxon>Cyanobacteriota</taxon>
        <taxon>Cyanophyceae</taxon>
        <taxon>Synechococcales</taxon>
        <taxon>Prochlorococcaceae</taxon>
        <taxon>Prochlorococcus</taxon>
    </lineage>
</organism>
<dbReference type="AlphaFoldDB" id="A9B9T3"/>
<reference evidence="1 2" key="1">
    <citation type="journal article" date="2007" name="PLoS Genet.">
        <title>Patterns and implications of gene gain and loss in the evolution of Prochlorococcus.</title>
        <authorList>
            <person name="Kettler G.C."/>
            <person name="Martiny A.C."/>
            <person name="Huang K."/>
            <person name="Zucker J."/>
            <person name="Coleman M.L."/>
            <person name="Rodrigue S."/>
            <person name="Chen F."/>
            <person name="Lapidus A."/>
            <person name="Ferriera S."/>
            <person name="Johnson J."/>
            <person name="Steglich C."/>
            <person name="Church G.M."/>
            <person name="Richardson P."/>
            <person name="Chisholm S.W."/>
        </authorList>
    </citation>
    <scope>NUCLEOTIDE SEQUENCE [LARGE SCALE GENOMIC DNA]</scope>
    <source>
        <strain evidence="2">MIT 9211</strain>
    </source>
</reference>
<name>A9B9T3_PROM4</name>
<dbReference type="EMBL" id="CP000878">
    <property type="protein sequence ID" value="ABX08595.1"/>
    <property type="molecule type" value="Genomic_DNA"/>
</dbReference>
<dbReference type="SUPFAM" id="SSF103511">
    <property type="entry name" value="Chlorophyll a-b binding protein"/>
    <property type="match status" value="1"/>
</dbReference>
<evidence type="ECO:0000313" key="1">
    <source>
        <dbReference type="EMBL" id="ABX08595.1"/>
    </source>
</evidence>
<protein>
    <submittedName>
        <fullName evidence="1">Uncharacterized protein</fullName>
    </submittedName>
</protein>
<accession>A9B9T3</accession>
<keyword evidence="2" id="KW-1185">Reference proteome</keyword>
<dbReference type="KEGG" id="pmj:P9211_06641"/>